<dbReference type="Gene3D" id="3.40.50.12780">
    <property type="entry name" value="N-terminal domain of ligase-like"/>
    <property type="match status" value="1"/>
</dbReference>
<evidence type="ECO:0000256" key="3">
    <source>
        <dbReference type="ARBA" id="ARBA00022553"/>
    </source>
</evidence>
<dbReference type="SUPFAM" id="SSF52777">
    <property type="entry name" value="CoA-dependent acyltransferases"/>
    <property type="match status" value="6"/>
</dbReference>
<dbReference type="InterPro" id="IPR042099">
    <property type="entry name" value="ANL_N_sf"/>
</dbReference>
<dbReference type="InterPro" id="IPR025110">
    <property type="entry name" value="AMP-bd_C"/>
</dbReference>
<dbReference type="RefSeq" id="WP_223092891.1">
    <property type="nucleotide sequence ID" value="NZ_CP061913.1"/>
</dbReference>
<dbReference type="Gene3D" id="3.30.300.30">
    <property type="match status" value="2"/>
</dbReference>
<dbReference type="InterPro" id="IPR006162">
    <property type="entry name" value="Ppantetheine_attach_site"/>
</dbReference>
<keyword evidence="3" id="KW-0597">Phosphoprotein</keyword>
<evidence type="ECO:0000256" key="2">
    <source>
        <dbReference type="ARBA" id="ARBA00022450"/>
    </source>
</evidence>
<dbReference type="Pfam" id="PF00501">
    <property type="entry name" value="AMP-binding"/>
    <property type="match status" value="2"/>
</dbReference>
<dbReference type="PROSITE" id="PS00012">
    <property type="entry name" value="PHOSPHOPANTETHEINE"/>
    <property type="match status" value="1"/>
</dbReference>
<dbReference type="InterPro" id="IPR010071">
    <property type="entry name" value="AA_adenyl_dom"/>
</dbReference>
<dbReference type="Proteomes" id="UP001589608">
    <property type="component" value="Unassembled WGS sequence"/>
</dbReference>
<protein>
    <submittedName>
        <fullName evidence="6">Non-ribosomal peptide synthetase</fullName>
    </submittedName>
</protein>
<dbReference type="EMBL" id="JBHMCA010000064">
    <property type="protein sequence ID" value="MFB9449219.1"/>
    <property type="molecule type" value="Genomic_DNA"/>
</dbReference>
<dbReference type="InterPro" id="IPR001242">
    <property type="entry name" value="Condensation_dom"/>
</dbReference>
<dbReference type="InterPro" id="IPR020845">
    <property type="entry name" value="AMP-binding_CS"/>
</dbReference>
<dbReference type="Gene3D" id="3.40.50.980">
    <property type="match status" value="2"/>
</dbReference>
<comment type="cofactor">
    <cofactor evidence="1">
        <name>pantetheine 4'-phosphate</name>
        <dbReference type="ChEBI" id="CHEBI:47942"/>
    </cofactor>
</comment>
<dbReference type="InterPro" id="IPR009081">
    <property type="entry name" value="PP-bd_ACP"/>
</dbReference>
<keyword evidence="7" id="KW-1185">Reference proteome</keyword>
<proteinExistence type="predicted"/>
<evidence type="ECO:0000259" key="5">
    <source>
        <dbReference type="PROSITE" id="PS50075"/>
    </source>
</evidence>
<dbReference type="PANTHER" id="PTHR45527:SF1">
    <property type="entry name" value="FATTY ACID SYNTHASE"/>
    <property type="match status" value="1"/>
</dbReference>
<dbReference type="InterPro" id="IPR023213">
    <property type="entry name" value="CAT-like_dom_sf"/>
</dbReference>
<feature type="region of interest" description="Disordered" evidence="4">
    <location>
        <begin position="31"/>
        <end position="50"/>
    </location>
</feature>
<dbReference type="CDD" id="cd19531">
    <property type="entry name" value="LCL_NRPS-like"/>
    <property type="match status" value="3"/>
</dbReference>
<dbReference type="InterPro" id="IPR020806">
    <property type="entry name" value="PKS_PP-bd"/>
</dbReference>
<dbReference type="InterPro" id="IPR036736">
    <property type="entry name" value="ACP-like_sf"/>
</dbReference>
<evidence type="ECO:0000256" key="4">
    <source>
        <dbReference type="SAM" id="MobiDB-lite"/>
    </source>
</evidence>
<name>A0ABV5MK28_9ACTN</name>
<comment type="caution">
    <text evidence="6">The sequence shown here is derived from an EMBL/GenBank/DDBJ whole genome shotgun (WGS) entry which is preliminary data.</text>
</comment>
<keyword evidence="2" id="KW-0596">Phosphopantetheine</keyword>
<dbReference type="Pfam" id="PF13193">
    <property type="entry name" value="AMP-binding_C"/>
    <property type="match status" value="2"/>
</dbReference>
<organism evidence="6 7">
    <name type="scientific">Dactylosporangium vinaceum</name>
    <dbReference type="NCBI Taxonomy" id="53362"/>
    <lineage>
        <taxon>Bacteria</taxon>
        <taxon>Bacillati</taxon>
        <taxon>Actinomycetota</taxon>
        <taxon>Actinomycetes</taxon>
        <taxon>Micromonosporales</taxon>
        <taxon>Micromonosporaceae</taxon>
        <taxon>Dactylosporangium</taxon>
    </lineage>
</organism>
<reference evidence="6 7" key="1">
    <citation type="submission" date="2024-09" db="EMBL/GenBank/DDBJ databases">
        <authorList>
            <person name="Sun Q."/>
            <person name="Mori K."/>
        </authorList>
    </citation>
    <scope>NUCLEOTIDE SEQUENCE [LARGE SCALE GENOMIC DNA]</scope>
    <source>
        <strain evidence="6 7">JCM 3307</strain>
    </source>
</reference>
<accession>A0ABV5MK28</accession>
<feature type="compositionally biased region" description="Low complexity" evidence="4">
    <location>
        <begin position="1308"/>
        <end position="1319"/>
    </location>
</feature>
<dbReference type="Pfam" id="PF00550">
    <property type="entry name" value="PP-binding"/>
    <property type="match status" value="1"/>
</dbReference>
<evidence type="ECO:0000313" key="7">
    <source>
        <dbReference type="Proteomes" id="UP001589608"/>
    </source>
</evidence>
<dbReference type="Gene3D" id="1.10.1200.10">
    <property type="entry name" value="ACP-like"/>
    <property type="match status" value="2"/>
</dbReference>
<dbReference type="PANTHER" id="PTHR45527">
    <property type="entry name" value="NONRIBOSOMAL PEPTIDE SYNTHETASE"/>
    <property type="match status" value="1"/>
</dbReference>
<dbReference type="PROSITE" id="PS00455">
    <property type="entry name" value="AMP_BINDING"/>
    <property type="match status" value="2"/>
</dbReference>
<feature type="region of interest" description="Disordered" evidence="4">
    <location>
        <begin position="1290"/>
        <end position="1319"/>
    </location>
</feature>
<dbReference type="Gene3D" id="3.30.559.30">
    <property type="entry name" value="Nonribosomal peptide synthetase, condensation domain"/>
    <property type="match status" value="3"/>
</dbReference>
<feature type="domain" description="Carrier" evidence="5">
    <location>
        <begin position="998"/>
        <end position="1073"/>
    </location>
</feature>
<dbReference type="CDD" id="cd05930">
    <property type="entry name" value="A_NRPS"/>
    <property type="match status" value="2"/>
</dbReference>
<evidence type="ECO:0000256" key="1">
    <source>
        <dbReference type="ARBA" id="ARBA00001957"/>
    </source>
</evidence>
<dbReference type="SMART" id="SM00823">
    <property type="entry name" value="PKS_PP"/>
    <property type="match status" value="1"/>
</dbReference>
<dbReference type="PROSITE" id="PS50075">
    <property type="entry name" value="CARRIER"/>
    <property type="match status" value="1"/>
</dbReference>
<dbReference type="Pfam" id="PF00668">
    <property type="entry name" value="Condensation"/>
    <property type="match status" value="3"/>
</dbReference>
<dbReference type="SUPFAM" id="SSF56801">
    <property type="entry name" value="Acetyl-CoA synthetase-like"/>
    <property type="match status" value="2"/>
</dbReference>
<evidence type="ECO:0000313" key="6">
    <source>
        <dbReference type="EMBL" id="MFB9449219.1"/>
    </source>
</evidence>
<dbReference type="InterPro" id="IPR000873">
    <property type="entry name" value="AMP-dep_synth/lig_dom"/>
</dbReference>
<dbReference type="Gene3D" id="3.30.559.10">
    <property type="entry name" value="Chloramphenicol acetyltransferase-like domain"/>
    <property type="match status" value="3"/>
</dbReference>
<gene>
    <name evidence="6" type="ORF">ACFFTR_39600</name>
</gene>
<dbReference type="Gene3D" id="2.30.38.10">
    <property type="entry name" value="Luciferase, Domain 3"/>
    <property type="match status" value="1"/>
</dbReference>
<dbReference type="SUPFAM" id="SSF47336">
    <property type="entry name" value="ACP-like"/>
    <property type="match status" value="2"/>
</dbReference>
<dbReference type="InterPro" id="IPR045851">
    <property type="entry name" value="AMP-bd_C_sf"/>
</dbReference>
<sequence length="2539" mass="268324">MTAGTSTGSERLSPDARTVLEQRLARLAATAGRGSRPVIPRGRGPRPVSPAQQRMLFLEELDPGRPTYHVIFNLRLDGPLDAGALESALRGIEERHEILRTVYRADGADYTQVTGDARLDLRRLERPGATEADLDALARDEHARPFDLAAGPVWRAALARTAPDRHHLVLTLHHIAFDGWSVDVLARELAAGYAAALGTGPAPAAPPVQYADFAAWQRRRLDDGGYDDQLAYWTDRLAGAPQRLELPSFGPVAQEGGAVVRARVDPALTAAVRDLARGRAATPFMVLLAALHALLHRYSGERDVLVGTPVANRAQPEVEGLIGLFVNTVAVRAEVHPGAPFADLLARVRAAAAAAQAHQDVPFERVVAALPVPRDTQTSPLFRVLFDWNSSAARTGTALRLGAATATLVERFRPQTAKFDVSLAVAEHADAFELELEYRRDLWDAAGAERVLGHYLTLLRAAAAAPATPVGDLPLLGPAETALLRTGWQGPARALTGPHDITAAIAARAGSDDVALVSGADRVTYRELNARVDRLAGHLRAAGAEPDRPIGVLLHRGIDLVVAIVAVVRAGAPYLPLDPEHPAERTRTVLRDAGAALVVTGAALTDRLAGTETVVRLDADAAAIAARPPRVPAAAIRPEHLAYVFYTSGSTGRPKGVMVSHRAARNQLAWQIERFGLGPGAAVLFKTNVTFDDSVVELFATLNAGARLVIAAPGGHRDPAYLRGLLAAERISYVRFVPTMLAALLAHGGDTPLPHLRVIKSAGEALSPEVRARCLASLGAELYNAYGPTETAVNVTADRCRLDGDPRVPIGAPTTNVRCYVLDAEHRLQPIGVPGELCIGGVQLARGYLGRPGLTADRFVPDPFGPPGSRLYRTGDLVRWRADGRLDFLGRLDRQVKLRGFRVELGEIEAVLAERAGPAAVVARTDGPGGPRLVAYVAGPGADPAGLREWLRTRLPEYMVPAVVVSLPELPQLSSGKVAYKRLPDPPRAAPVAAEYAAARTPVEQTLAGLWGEVLGVARVGRDDDFFALGGHSMLAVQLLSRVRDTLEVDVPLRWAFDAPTPAGFAARLTARSAGPGSALPPVPAAGGPVPQLSAAEAGLWLVDQLAPGDPAYVVPVVSRLSGPLDPAALLTALRTLPARHEALRTTFPARDGVPHRVVRPELDLAVDHHDLRAEPEPQRAAARERLVRAVTDTPFDLARSPLVRGALLTVADDEHVLALAFHHAVVDAWSLAVLHDDLVAAYDAAVTGRPGPTGAAPRTASDYAGWQRGLERGERFELELAHWRDRLAGLPPGPELPADRPRPARPGPSAAGPSGSAHAFTVPPDVAAAVRELAAAESATPFMVLLAAYTALLQRLGGRADVVLAMPVADRARPELERVVGLLLNTVLLRVRVRPAGSFRELLRAVRAAVLDAYEHRQVPFARVVEHLGLDAAALSRYTVTIDQPPPAATLSGGVVLRPAPFVPAAAKAELNVAFEDGPDGLGGSLVYQTARFDPATIARTAGHLLRLLGAAVSAPDTRVERLDLLTAQQRADLLGPPDEPGPAEALHTLVLRQARRRPDATALVAGGTTVTYRELAERAERLAGRLHAHGVRPGDVVALALGRGPAQPVAVLAVLRLGAAYVALDRRHPAARHRQILADSDARCVVTDRGGDWPLPAVAVAGGAEHPAPPIVEAPDAVAYIAYTSGSTGTPKGVLTRHRAAAAYLTRYVMPVHGLGPHDTVLQLPALAFDASVRDLLGPLAAGARVVLVDDDAAADPATLLAAIDSEGVTALLSVVPTVLRALLAEAAPGSGAKLCRILTAGEVLDHRDAARAAAVFAGRPVVVNQYGPTETTMTATWHRVATAPGATGPAPIGRPAPGVRAWVVDRGGEPAPPGVPGELWIGGDRVALGYHGRPALTAERFVPDPFSGTPGARVYRTGDTAYRDADGTLHFVGRDDDQVKIRGNRVEPAEVEAALRDGPGVREAAVVVAGPPGAPRLAGFVAPADADLAGLRAALAERLPEYLVPATLHALPALPRTSNQKVDRAALAERAATREPAAPGGADAPRTAAERRVAAVFDELLAGEGIGGPACGRDDDFFARGGHSLLAARLASRLGVPLRTVFERRTVAALAAPADGDGPAPCGPARSAPADPGRLTPAQLFMVRHQAADPRSPMYNISFSALLRGPLDEVALVRAADAVAARHPALRTRFADRGGEPVAVVDPVRPPEIVRCQAPTAGAATAVATAELRRPFDLAAGPPLRIALVRLHRHEHLLAVTVHHAVADGWSLSVIQRDLAAYYAAFAEGRAVTLPPVRGFAPQHVEPDPADRAFWADRLRGVPLDVAAAPDRPRPPQWSTAGAVHHFDLPPALANAVRATAAASGATAFIVLFAAVQRWLGRQTGAERFLVAVPVADRPADAEHEVGPYANILPVRADLTGAPDFGTLVARVRTEMLAAWEHQHTPFETLTEEYGGGLHPPLCRFMFAMQNLPPGGDPLPGLAVERVDLDRGTCRYDLHVRCRETADGISGWIEYSTALFDRATVADRLEDLFAVLAGAV</sequence>
<dbReference type="NCBIfam" id="TIGR01733">
    <property type="entry name" value="AA-adenyl-dom"/>
    <property type="match status" value="2"/>
</dbReference>